<evidence type="ECO:0000259" key="3">
    <source>
        <dbReference type="Pfam" id="PF01764"/>
    </source>
</evidence>
<keyword evidence="5" id="KW-1185">Reference proteome</keyword>
<evidence type="ECO:0000313" key="5">
    <source>
        <dbReference type="Proteomes" id="UP001301350"/>
    </source>
</evidence>
<feature type="region of interest" description="Disordered" evidence="1">
    <location>
        <begin position="1"/>
        <end position="60"/>
    </location>
</feature>
<keyword evidence="2" id="KW-0472">Membrane</keyword>
<reference evidence="4 5" key="1">
    <citation type="submission" date="2022-07" db="EMBL/GenBank/DDBJ databases">
        <title>Genome-wide signatures of adaptation to extreme environments.</title>
        <authorList>
            <person name="Cho C.H."/>
            <person name="Yoon H.S."/>
        </authorList>
    </citation>
    <scope>NUCLEOTIDE SEQUENCE [LARGE SCALE GENOMIC DNA]</scope>
    <source>
        <strain evidence="4 5">DBV 063 E5</strain>
    </source>
</reference>
<dbReference type="InterPro" id="IPR002921">
    <property type="entry name" value="Fungal_lipase-type"/>
</dbReference>
<dbReference type="Pfam" id="PF01764">
    <property type="entry name" value="Lipase_3"/>
    <property type="match status" value="1"/>
</dbReference>
<dbReference type="AlphaFoldDB" id="A0AAV9J0B5"/>
<evidence type="ECO:0000256" key="2">
    <source>
        <dbReference type="SAM" id="Phobius"/>
    </source>
</evidence>
<dbReference type="InterPro" id="IPR029058">
    <property type="entry name" value="AB_hydrolase_fold"/>
</dbReference>
<feature type="transmembrane region" description="Helical" evidence="2">
    <location>
        <begin position="131"/>
        <end position="150"/>
    </location>
</feature>
<dbReference type="EMBL" id="JANCYW010000014">
    <property type="protein sequence ID" value="KAK4537769.1"/>
    <property type="molecule type" value="Genomic_DNA"/>
</dbReference>
<feature type="transmembrane region" description="Helical" evidence="2">
    <location>
        <begin position="324"/>
        <end position="344"/>
    </location>
</feature>
<keyword evidence="2" id="KW-1133">Transmembrane helix</keyword>
<dbReference type="SUPFAM" id="SSF53474">
    <property type="entry name" value="alpha/beta-Hydrolases"/>
    <property type="match status" value="1"/>
</dbReference>
<feature type="transmembrane region" description="Helical" evidence="2">
    <location>
        <begin position="91"/>
        <end position="111"/>
    </location>
</feature>
<evidence type="ECO:0000256" key="1">
    <source>
        <dbReference type="SAM" id="MobiDB-lite"/>
    </source>
</evidence>
<organism evidence="4 5">
    <name type="scientific">Cyanidium caldarium</name>
    <name type="common">Red alga</name>
    <dbReference type="NCBI Taxonomy" id="2771"/>
    <lineage>
        <taxon>Eukaryota</taxon>
        <taxon>Rhodophyta</taxon>
        <taxon>Bangiophyceae</taxon>
        <taxon>Cyanidiales</taxon>
        <taxon>Cyanidiaceae</taxon>
        <taxon>Cyanidium</taxon>
    </lineage>
</organism>
<proteinExistence type="predicted"/>
<sequence length="1041" mass="117369">MKEALAWTADHEDDANAAATHPDTPAVDGRAPVEPATSKPEAPSLHALGTPGKLSLPPTGADDLANSGDLGVRFQLDVLDERAMQRFLYTVRLFLVLPVVYTVIMVGVAWGVPTSRYLDVAIEYDMQATTVTVLVLAVFTATYLVHLLILSNGDARTPQAPTSRTQHRHSLPARLPPNMPVDPALTADTAKVPKVHILYLHRTFASAVFMLSSTLWLDLAGDMLYAWGRQRGMTYRTFLRYYNIVGTCGLVAPMTQLILRMRGFADLEHQYGHVRQSARVLWCSLLAWAVFAVTATVGNVLFALQPLGNLAGFLVLSIHGEWNGWSVAALVESFLIQGAALWWTRRSALRAFHKLKRAPYHATRGRQIGMRLYTSNSKFVAVVYVIVETLCIAAFPPRPRWNIDAQYGQRVLGLTPAYPMWGPTLILASWSIASSYLMLPLGRWALIPGTNEVQDVGFFTAWFGWLWAQRDPNSVLLPCRHHTVPPLQLDADGLNAPLMANADAAASTCPLQSDAPDARHSEDGLPPQLELSLLAARCDDCEDYIRRRQRVVHSAFRNRHAYRYYYHEREARAIEGTFVTSVMVFETHLLLFNLSRLTYRPWASPATYDALFEQCGCSLRFVRRIWSPQTDTHCLVVEAPDRIVVAFRGTKSRANWLTDVRVGRIDVDQALPNVDMEVLLERFERFERRRTWPLLSEQTFDEFEKVTLPNTEMLAANAATTATYADRIQRVFRRKRARVHGGFTTAYLSVRKELLALLQSLEQGQRSPASSIESGRGSAVRSATASERRPILFCGHSLGGALATLAAYDIAVRLRLAADQLMLCTFGAPRVGNLAFAYRCAATVPYAWRWALLYDPVSKLPPEWSWVHCGSLVLAFPNGDLVVRPTILERKWVHGRHNRIDSHMMSSYARALENFMQLYHPNERLRIWQHRHLADDAEMDLVREEEHTTVEAAERAGNVRHGWRFWRWLRRRRDVEPLSGEEGEEVDAADERMAGAIPAPVSTAERRPDVFRRWWRWMGGRPDMPTAVRTADEQDQADASV</sequence>
<dbReference type="PANTHER" id="PTHR45856:SF24">
    <property type="entry name" value="FUNGAL LIPASE-LIKE DOMAIN-CONTAINING PROTEIN"/>
    <property type="match status" value="1"/>
</dbReference>
<dbReference type="GO" id="GO:0006629">
    <property type="term" value="P:lipid metabolic process"/>
    <property type="evidence" value="ECO:0007669"/>
    <property type="project" value="InterPro"/>
</dbReference>
<feature type="transmembrane region" description="Helical" evidence="2">
    <location>
        <begin position="379"/>
        <end position="398"/>
    </location>
</feature>
<accession>A0AAV9J0B5</accession>
<evidence type="ECO:0000313" key="4">
    <source>
        <dbReference type="EMBL" id="KAK4537769.1"/>
    </source>
</evidence>
<dbReference type="InterPro" id="IPR051218">
    <property type="entry name" value="Sec_MonoDiacylglyc_Lipase"/>
</dbReference>
<name>A0AAV9J0B5_CYACA</name>
<feature type="region of interest" description="Disordered" evidence="1">
    <location>
        <begin position="1022"/>
        <end position="1041"/>
    </location>
</feature>
<protein>
    <recommendedName>
        <fullName evidence="3">Fungal lipase-type domain-containing protein</fullName>
    </recommendedName>
</protein>
<feature type="transmembrane region" description="Helical" evidence="2">
    <location>
        <begin position="239"/>
        <end position="259"/>
    </location>
</feature>
<feature type="transmembrane region" description="Helical" evidence="2">
    <location>
        <begin position="204"/>
        <end position="227"/>
    </location>
</feature>
<feature type="transmembrane region" description="Helical" evidence="2">
    <location>
        <begin position="280"/>
        <end position="304"/>
    </location>
</feature>
<comment type="caution">
    <text evidence="4">The sequence shown here is derived from an EMBL/GenBank/DDBJ whole genome shotgun (WGS) entry which is preliminary data.</text>
</comment>
<dbReference type="Gene3D" id="3.40.50.1820">
    <property type="entry name" value="alpha/beta hydrolase"/>
    <property type="match status" value="1"/>
</dbReference>
<dbReference type="PANTHER" id="PTHR45856">
    <property type="entry name" value="ALPHA/BETA-HYDROLASES SUPERFAMILY PROTEIN"/>
    <property type="match status" value="1"/>
</dbReference>
<dbReference type="Proteomes" id="UP001301350">
    <property type="component" value="Unassembled WGS sequence"/>
</dbReference>
<gene>
    <name evidence="4" type="ORF">CDCA_CDCA14G3794</name>
</gene>
<keyword evidence="2" id="KW-0812">Transmembrane</keyword>
<feature type="domain" description="Fungal lipase-type" evidence="3">
    <location>
        <begin position="644"/>
        <end position="862"/>
    </location>
</feature>
<dbReference type="CDD" id="cd00519">
    <property type="entry name" value="Lipase_3"/>
    <property type="match status" value="1"/>
</dbReference>